<keyword evidence="3" id="KW-1185">Reference proteome</keyword>
<comment type="caution">
    <text evidence="2">The sequence shown here is derived from an EMBL/GenBank/DDBJ whole genome shotgun (WGS) entry which is preliminary data.</text>
</comment>
<protein>
    <submittedName>
        <fullName evidence="2">Protein kinase domain-containing protein</fullName>
    </submittedName>
</protein>
<keyword evidence="2" id="KW-0418">Kinase</keyword>
<feature type="region of interest" description="Disordered" evidence="1">
    <location>
        <begin position="503"/>
        <end position="551"/>
    </location>
</feature>
<sequence>MNPTLELLEDTLDSMLESLEAMPSTLHQIWVDITRYGPPLPSFPDVHLPTLGGDFEIPPPPPPPPPPTWTNYSLHWIQQNPKQIVGGVVGTGLILYGAAYMRKMRVSKDHKPRERRQVVVVLGADAPLALPLVLDLERKGYIVLASVSTPDRGADLERRTKGFVRALVLDPNDSSTVTTFLRSLSAALARRFPINAAGDPFASPSSHPYIHSIISLLSLAPPPVHAPLEHISLRSAYLPYLNATHVVPLQVVQALLPMLRTGPRSNKSIVVCLPATAARVGLPFNSMQSMSVASTLRAVEVLRREVQIASLTDKSEAMKNIRVVVADVGAFNIGPLDTFLPPNEVYRAMEGWSSSEKLTYGPSFASLSHSVAEQATKPSWRSTFDDNHSYGAPRKPTDVSVFVNSIVGTVSNGQFGLTIFGVGLGFGRIRNWLRGDRYSIGAGAGTYKFASLLPPMFLDALISIPHLLIGLRNALLPTQPFVRPPRNLPAVEKREVAPGLSAVVPPATAAAESSASETSEHETGSEADVESNSGIDSASWVSLKKSHAEGA</sequence>
<keyword evidence="2" id="KW-0808">Transferase</keyword>
<reference evidence="2" key="1">
    <citation type="submission" date="2020-05" db="EMBL/GenBank/DDBJ databases">
        <title>Mycena genomes resolve the evolution of fungal bioluminescence.</title>
        <authorList>
            <person name="Tsai I.J."/>
        </authorList>
    </citation>
    <scope>NUCLEOTIDE SEQUENCE</scope>
    <source>
        <strain evidence="2">110903Hualien_Pintung</strain>
    </source>
</reference>
<dbReference type="Proteomes" id="UP000613580">
    <property type="component" value="Unassembled WGS sequence"/>
</dbReference>
<name>A0A8H6TNT4_MYCCL</name>
<feature type="compositionally biased region" description="Low complexity" evidence="1">
    <location>
        <begin position="507"/>
        <end position="517"/>
    </location>
</feature>
<dbReference type="OrthoDB" id="5308060at2759"/>
<dbReference type="AlphaFoldDB" id="A0A8H6TNT4"/>
<dbReference type="Pfam" id="PF08643">
    <property type="entry name" value="DUF1776"/>
    <property type="match status" value="1"/>
</dbReference>
<dbReference type="GO" id="GO:0016491">
    <property type="term" value="F:oxidoreductase activity"/>
    <property type="evidence" value="ECO:0007669"/>
    <property type="project" value="TreeGrafter"/>
</dbReference>
<dbReference type="GO" id="GO:0016301">
    <property type="term" value="F:kinase activity"/>
    <property type="evidence" value="ECO:0007669"/>
    <property type="project" value="UniProtKB-KW"/>
</dbReference>
<dbReference type="InterPro" id="IPR013952">
    <property type="entry name" value="DUF1776_fun"/>
</dbReference>
<feature type="compositionally biased region" description="Polar residues" evidence="1">
    <location>
        <begin position="530"/>
        <end position="540"/>
    </location>
</feature>
<dbReference type="PANTHER" id="PTHR43313">
    <property type="entry name" value="SHORT-CHAIN DEHYDROGENASE/REDUCTASE FAMILY 9C"/>
    <property type="match status" value="1"/>
</dbReference>
<accession>A0A8H6TNT4</accession>
<gene>
    <name evidence="2" type="ORF">HMN09_00024300</name>
</gene>
<proteinExistence type="predicted"/>
<dbReference type="SUPFAM" id="SSF51735">
    <property type="entry name" value="NAD(P)-binding Rossmann-fold domains"/>
    <property type="match status" value="1"/>
</dbReference>
<dbReference type="SUPFAM" id="SSF101447">
    <property type="entry name" value="Formin homology 2 domain (FH2 domain)"/>
    <property type="match status" value="1"/>
</dbReference>
<dbReference type="Gene3D" id="3.40.50.720">
    <property type="entry name" value="NAD(P)-binding Rossmann-like Domain"/>
    <property type="match status" value="1"/>
</dbReference>
<evidence type="ECO:0000313" key="2">
    <source>
        <dbReference type="EMBL" id="KAF7322460.1"/>
    </source>
</evidence>
<evidence type="ECO:0000313" key="3">
    <source>
        <dbReference type="Proteomes" id="UP000613580"/>
    </source>
</evidence>
<dbReference type="GO" id="GO:0008202">
    <property type="term" value="P:steroid metabolic process"/>
    <property type="evidence" value="ECO:0007669"/>
    <property type="project" value="TreeGrafter"/>
</dbReference>
<dbReference type="InterPro" id="IPR036291">
    <property type="entry name" value="NAD(P)-bd_dom_sf"/>
</dbReference>
<organism evidence="2 3">
    <name type="scientific">Mycena chlorophos</name>
    <name type="common">Agaric fungus</name>
    <name type="synonym">Agaricus chlorophos</name>
    <dbReference type="NCBI Taxonomy" id="658473"/>
    <lineage>
        <taxon>Eukaryota</taxon>
        <taxon>Fungi</taxon>
        <taxon>Dikarya</taxon>
        <taxon>Basidiomycota</taxon>
        <taxon>Agaricomycotina</taxon>
        <taxon>Agaricomycetes</taxon>
        <taxon>Agaricomycetidae</taxon>
        <taxon>Agaricales</taxon>
        <taxon>Marasmiineae</taxon>
        <taxon>Mycenaceae</taxon>
        <taxon>Mycena</taxon>
    </lineage>
</organism>
<evidence type="ECO:0000256" key="1">
    <source>
        <dbReference type="SAM" id="MobiDB-lite"/>
    </source>
</evidence>
<dbReference type="PANTHER" id="PTHR43313:SF1">
    <property type="entry name" value="3BETA-HYDROXYSTEROID DEHYDROGENASE DHS-16"/>
    <property type="match status" value="1"/>
</dbReference>
<dbReference type="EMBL" id="JACAZE010000001">
    <property type="protein sequence ID" value="KAF7322460.1"/>
    <property type="molecule type" value="Genomic_DNA"/>
</dbReference>